<dbReference type="Pfam" id="PF01037">
    <property type="entry name" value="AsnC_trans_reg"/>
    <property type="match status" value="1"/>
</dbReference>
<reference evidence="5 7" key="1">
    <citation type="submission" date="2016-01" db="EMBL/GenBank/DDBJ databases">
        <title>Whole genome sequencing of Myroides marinus L41.</title>
        <authorList>
            <person name="Hong K.W."/>
        </authorList>
    </citation>
    <scope>NUCLEOTIDE SEQUENCE [LARGE SCALE GENOMIC DNA]</scope>
    <source>
        <strain evidence="5 7">L41</strain>
    </source>
</reference>
<dbReference type="InterPro" id="IPR019888">
    <property type="entry name" value="Tscrpt_reg_AsnC-like"/>
</dbReference>
<dbReference type="InterPro" id="IPR011991">
    <property type="entry name" value="ArsR-like_HTH"/>
</dbReference>
<accession>A0A163XR17</accession>
<dbReference type="InterPro" id="IPR036388">
    <property type="entry name" value="WH-like_DNA-bd_sf"/>
</dbReference>
<dbReference type="InterPro" id="IPR036390">
    <property type="entry name" value="WH_DNA-bd_sf"/>
</dbReference>
<keyword evidence="2" id="KW-0238">DNA-binding</keyword>
<evidence type="ECO:0000256" key="1">
    <source>
        <dbReference type="ARBA" id="ARBA00023015"/>
    </source>
</evidence>
<dbReference type="Pfam" id="PF13412">
    <property type="entry name" value="HTH_24"/>
    <property type="match status" value="1"/>
</dbReference>
<keyword evidence="1" id="KW-0805">Transcription regulation</keyword>
<dbReference type="PROSITE" id="PS50956">
    <property type="entry name" value="HTH_ASNC_2"/>
    <property type="match status" value="1"/>
</dbReference>
<dbReference type="InterPro" id="IPR019887">
    <property type="entry name" value="Tscrpt_reg_AsnC/Lrp_C"/>
</dbReference>
<dbReference type="GO" id="GO:0006355">
    <property type="term" value="P:regulation of DNA-templated transcription"/>
    <property type="evidence" value="ECO:0007669"/>
    <property type="project" value="UniProtKB-ARBA"/>
</dbReference>
<dbReference type="GO" id="GO:0043565">
    <property type="term" value="F:sequence-specific DNA binding"/>
    <property type="evidence" value="ECO:0007669"/>
    <property type="project" value="InterPro"/>
</dbReference>
<dbReference type="OrthoDB" id="9800326at2"/>
<dbReference type="GeneID" id="82257886"/>
<dbReference type="RefSeq" id="WP_038984453.1">
    <property type="nucleotide sequence ID" value="NZ_FNYS01000014.1"/>
</dbReference>
<evidence type="ECO:0000313" key="8">
    <source>
        <dbReference type="Proteomes" id="UP000183077"/>
    </source>
</evidence>
<dbReference type="PANTHER" id="PTHR30154:SF34">
    <property type="entry name" value="TRANSCRIPTIONAL REGULATOR AZLB"/>
    <property type="match status" value="1"/>
</dbReference>
<dbReference type="Gene3D" id="1.10.10.10">
    <property type="entry name" value="Winged helix-like DNA-binding domain superfamily/Winged helix DNA-binding domain"/>
    <property type="match status" value="1"/>
</dbReference>
<reference evidence="6 8" key="2">
    <citation type="submission" date="2016-10" db="EMBL/GenBank/DDBJ databases">
        <authorList>
            <person name="de Groot N.N."/>
        </authorList>
    </citation>
    <scope>NUCLEOTIDE SEQUENCE [LARGE SCALE GENOMIC DNA]</scope>
    <source>
        <strain evidence="6 8">DSM 23048</strain>
    </source>
</reference>
<sequence>MQHIDEVDRKLLIELQLDGKQSTKQLAEKVNLSLTPVHERIKKLEATGVIQGYSAQLNPDLLGKKLIVYCQVILIRHQESLFEQFEEYVKGLDEVLEASYIAGDFDFLLKLLVNDVQDYQQFVVHKISKLEIISNIKSSFVIQTIKKTCNVPL</sequence>
<keyword evidence="7" id="KW-1185">Reference proteome</keyword>
<dbReference type="SUPFAM" id="SSF54909">
    <property type="entry name" value="Dimeric alpha+beta barrel"/>
    <property type="match status" value="1"/>
</dbReference>
<gene>
    <name evidence="5" type="ORF">AV926_12640</name>
    <name evidence="6" type="ORF">SAMN04488018_11466</name>
</gene>
<dbReference type="InterPro" id="IPR000485">
    <property type="entry name" value="AsnC-type_HTH_dom"/>
</dbReference>
<evidence type="ECO:0000313" key="6">
    <source>
        <dbReference type="EMBL" id="SEJ15856.1"/>
    </source>
</evidence>
<dbReference type="GO" id="GO:0043200">
    <property type="term" value="P:response to amino acid"/>
    <property type="evidence" value="ECO:0007669"/>
    <property type="project" value="TreeGrafter"/>
</dbReference>
<dbReference type="PANTHER" id="PTHR30154">
    <property type="entry name" value="LEUCINE-RESPONSIVE REGULATORY PROTEIN"/>
    <property type="match status" value="1"/>
</dbReference>
<dbReference type="EMBL" id="FNYS01000014">
    <property type="protein sequence ID" value="SEJ15856.1"/>
    <property type="molecule type" value="Genomic_DNA"/>
</dbReference>
<keyword evidence="3" id="KW-0804">Transcription</keyword>
<dbReference type="PROSITE" id="PS00519">
    <property type="entry name" value="HTH_ASNC_1"/>
    <property type="match status" value="1"/>
</dbReference>
<dbReference type="InterPro" id="IPR011008">
    <property type="entry name" value="Dimeric_a/b-barrel"/>
</dbReference>
<feature type="domain" description="HTH asnC-type" evidence="4">
    <location>
        <begin position="4"/>
        <end position="65"/>
    </location>
</feature>
<dbReference type="Gene3D" id="3.30.70.920">
    <property type="match status" value="1"/>
</dbReference>
<dbReference type="EMBL" id="LQNU01000065">
    <property type="protein sequence ID" value="KZE78297.1"/>
    <property type="molecule type" value="Genomic_DNA"/>
</dbReference>
<dbReference type="GO" id="GO:0005829">
    <property type="term" value="C:cytosol"/>
    <property type="evidence" value="ECO:0007669"/>
    <property type="project" value="TreeGrafter"/>
</dbReference>
<dbReference type="PRINTS" id="PR00033">
    <property type="entry name" value="HTHASNC"/>
</dbReference>
<dbReference type="Proteomes" id="UP000183077">
    <property type="component" value="Unassembled WGS sequence"/>
</dbReference>
<evidence type="ECO:0000259" key="4">
    <source>
        <dbReference type="PROSITE" id="PS50956"/>
    </source>
</evidence>
<evidence type="ECO:0000256" key="2">
    <source>
        <dbReference type="ARBA" id="ARBA00023125"/>
    </source>
</evidence>
<protein>
    <submittedName>
        <fullName evidence="5 6">AsnC family transcriptional regulator</fullName>
    </submittedName>
</protein>
<dbReference type="SUPFAM" id="SSF46785">
    <property type="entry name" value="Winged helix' DNA-binding domain"/>
    <property type="match status" value="1"/>
</dbReference>
<dbReference type="AlphaFoldDB" id="A0A163XR17"/>
<evidence type="ECO:0000256" key="3">
    <source>
        <dbReference type="ARBA" id="ARBA00023163"/>
    </source>
</evidence>
<dbReference type="SMART" id="SM00344">
    <property type="entry name" value="HTH_ASNC"/>
    <property type="match status" value="1"/>
</dbReference>
<dbReference type="Proteomes" id="UP000076630">
    <property type="component" value="Unassembled WGS sequence"/>
</dbReference>
<organism evidence="5 7">
    <name type="scientific">Myroides marinus</name>
    <dbReference type="NCBI Taxonomy" id="703342"/>
    <lineage>
        <taxon>Bacteria</taxon>
        <taxon>Pseudomonadati</taxon>
        <taxon>Bacteroidota</taxon>
        <taxon>Flavobacteriia</taxon>
        <taxon>Flavobacteriales</taxon>
        <taxon>Flavobacteriaceae</taxon>
        <taxon>Myroides</taxon>
    </lineage>
</organism>
<evidence type="ECO:0000313" key="7">
    <source>
        <dbReference type="Proteomes" id="UP000076630"/>
    </source>
</evidence>
<proteinExistence type="predicted"/>
<evidence type="ECO:0000313" key="5">
    <source>
        <dbReference type="EMBL" id="KZE78297.1"/>
    </source>
</evidence>
<dbReference type="CDD" id="cd00090">
    <property type="entry name" value="HTH_ARSR"/>
    <property type="match status" value="1"/>
</dbReference>
<name>A0A163XR17_9FLAO</name>
<dbReference type="InterPro" id="IPR019885">
    <property type="entry name" value="Tscrpt_reg_HTH_AsnC-type_CS"/>
</dbReference>